<evidence type="ECO:0000256" key="4">
    <source>
        <dbReference type="ARBA" id="ARBA00022679"/>
    </source>
</evidence>
<comment type="cofactor">
    <cofactor evidence="1">
        <name>pyridoxal 5'-phosphate</name>
        <dbReference type="ChEBI" id="CHEBI:597326"/>
    </cofactor>
</comment>
<keyword evidence="8" id="KW-1185">Reference proteome</keyword>
<keyword evidence="5 6" id="KW-0663">Pyridoxal phosphate</keyword>
<dbReference type="SUPFAM" id="SSF53383">
    <property type="entry name" value="PLP-dependent transferases"/>
    <property type="match status" value="1"/>
</dbReference>
<evidence type="ECO:0000256" key="5">
    <source>
        <dbReference type="ARBA" id="ARBA00022898"/>
    </source>
</evidence>
<evidence type="ECO:0000313" key="9">
    <source>
        <dbReference type="WBParaSite" id="TMUE_2000006343.1"/>
    </source>
</evidence>
<dbReference type="PANTHER" id="PTHR43206:SF1">
    <property type="entry name" value="4-AMINOBUTYRATE AMINOTRANSFERASE, MITOCHONDRIAL"/>
    <property type="match status" value="1"/>
</dbReference>
<comment type="similarity">
    <text evidence="2 6">Belongs to the class-III pyridoxal-phosphate-dependent aminotransferase family.</text>
</comment>
<sequence>MRFSNTFKPWTHFRRSMAIGRSFPDEPTAPILKTSIPGPKSESMRKELGKIQNAETVQFFADYEKSIGNYIADVDGNVLLDAYTQISSIPIGYNHPDLLKITGNKSNQVLFVNRPALGVFPPSDYAERLRNSLLSVAPQGMANVITMMCGSCSNENAFKTAFIWYRTKQREGKEPTQEELESSSMDPFMGARTPACRQLIPKLYTKYPLEENNDFNDTEDRKCLAEVEDTIYSWNKKGNNVAAVIVEPIQAEGGDHWASPAFFRNLQSVVKKYGTALIVDEVQTGCGATGEMWAHSYWNLPEPPEIVTFSKKMLLGGYYYKPDLYVKQGYRIFNTWMGDPSKLVLLEGVLNTIKRDGLIENTRSTGALLLRELQSLEKKYPMIFNSARGLGTFCAITCCDAPTRNKIIARMRQRGVNLGGCGERSIRFRPALIFQSQHVDVVMSCFEDVLTSL</sequence>
<evidence type="ECO:0000256" key="3">
    <source>
        <dbReference type="ARBA" id="ARBA00022576"/>
    </source>
</evidence>
<evidence type="ECO:0000256" key="7">
    <source>
        <dbReference type="SAM" id="MobiDB-lite"/>
    </source>
</evidence>
<dbReference type="Gene3D" id="3.40.640.10">
    <property type="entry name" value="Type I PLP-dependent aspartate aminotransferase-like (Major domain)"/>
    <property type="match status" value="1"/>
</dbReference>
<dbReference type="WBParaSite" id="TMUE_2000006343.1">
    <property type="protein sequence ID" value="TMUE_2000006343.1"/>
    <property type="gene ID" value="WBGene00287931"/>
</dbReference>
<name>A0A5S6QGK5_TRIMR</name>
<feature type="region of interest" description="Disordered" evidence="7">
    <location>
        <begin position="24"/>
        <end position="43"/>
    </location>
</feature>
<evidence type="ECO:0000313" key="8">
    <source>
        <dbReference type="Proteomes" id="UP000046395"/>
    </source>
</evidence>
<dbReference type="InterPro" id="IPR015421">
    <property type="entry name" value="PyrdxlP-dep_Trfase_major"/>
</dbReference>
<organism evidence="8 9">
    <name type="scientific">Trichuris muris</name>
    <name type="common">Mouse whipworm</name>
    <dbReference type="NCBI Taxonomy" id="70415"/>
    <lineage>
        <taxon>Eukaryota</taxon>
        <taxon>Metazoa</taxon>
        <taxon>Ecdysozoa</taxon>
        <taxon>Nematoda</taxon>
        <taxon>Enoplea</taxon>
        <taxon>Dorylaimia</taxon>
        <taxon>Trichinellida</taxon>
        <taxon>Trichuridae</taxon>
        <taxon>Trichuris</taxon>
    </lineage>
</organism>
<evidence type="ECO:0000256" key="1">
    <source>
        <dbReference type="ARBA" id="ARBA00001933"/>
    </source>
</evidence>
<evidence type="ECO:0000256" key="2">
    <source>
        <dbReference type="ARBA" id="ARBA00008954"/>
    </source>
</evidence>
<dbReference type="GO" id="GO:0009450">
    <property type="term" value="P:gamma-aminobutyric acid catabolic process"/>
    <property type="evidence" value="ECO:0007669"/>
    <property type="project" value="TreeGrafter"/>
</dbReference>
<dbReference type="AlphaFoldDB" id="A0A5S6QGK5"/>
<proteinExistence type="inferred from homology"/>
<keyword evidence="3" id="KW-0032">Aminotransferase</keyword>
<evidence type="ECO:0000256" key="6">
    <source>
        <dbReference type="RuleBase" id="RU003560"/>
    </source>
</evidence>
<dbReference type="InterPro" id="IPR005814">
    <property type="entry name" value="Aminotrans_3"/>
</dbReference>
<protein>
    <submittedName>
        <fullName evidence="9">Uncharacterized protein</fullName>
    </submittedName>
</protein>
<dbReference type="Gene3D" id="3.90.1150.10">
    <property type="entry name" value="Aspartate Aminotransferase, domain 1"/>
    <property type="match status" value="1"/>
</dbReference>
<keyword evidence="4" id="KW-0808">Transferase</keyword>
<dbReference type="InterPro" id="IPR015424">
    <property type="entry name" value="PyrdxlP-dep_Trfase"/>
</dbReference>
<dbReference type="GO" id="GO:0005739">
    <property type="term" value="C:mitochondrion"/>
    <property type="evidence" value="ECO:0007669"/>
    <property type="project" value="TreeGrafter"/>
</dbReference>
<accession>A0A5S6QGK5</accession>
<reference evidence="9" key="1">
    <citation type="submission" date="2019-12" db="UniProtKB">
        <authorList>
            <consortium name="WormBaseParasite"/>
        </authorList>
    </citation>
    <scope>IDENTIFICATION</scope>
</reference>
<dbReference type="STRING" id="70415.A0A5S6QGK5"/>
<dbReference type="GO" id="GO:0030170">
    <property type="term" value="F:pyridoxal phosphate binding"/>
    <property type="evidence" value="ECO:0007669"/>
    <property type="project" value="InterPro"/>
</dbReference>
<dbReference type="PIRSF" id="PIRSF000521">
    <property type="entry name" value="Transaminase_4ab_Lys_Orn"/>
    <property type="match status" value="1"/>
</dbReference>
<dbReference type="Proteomes" id="UP000046395">
    <property type="component" value="Unassembled WGS sequence"/>
</dbReference>
<dbReference type="PANTHER" id="PTHR43206">
    <property type="entry name" value="AMINOTRANSFERASE"/>
    <property type="match status" value="1"/>
</dbReference>
<dbReference type="GO" id="GO:0008483">
    <property type="term" value="F:transaminase activity"/>
    <property type="evidence" value="ECO:0007669"/>
    <property type="project" value="UniProtKB-KW"/>
</dbReference>
<dbReference type="Pfam" id="PF00202">
    <property type="entry name" value="Aminotran_3"/>
    <property type="match status" value="1"/>
</dbReference>
<dbReference type="InterPro" id="IPR015422">
    <property type="entry name" value="PyrdxlP-dep_Trfase_small"/>
</dbReference>